<dbReference type="EMBL" id="JNBR01002429">
    <property type="protein sequence ID" value="OQR82641.1"/>
    <property type="molecule type" value="Genomic_DNA"/>
</dbReference>
<sequence>MITMQLKGSNQFDDEEWGPLLDEPILAEPTAVNMAATDVAPQAFNSDDVSMLHYYLAESADEGSTSKQMQERKRLDRHRINNIRHRQRKQCEHADLRKEAVTLEKKLRDLEVRAARRKTSQRVDPEETLRNIERWKLASKSEKRRREEAVEEKELLTASTNSHRNLIQMYYKRILIDNAVLNNPLLLENEPFVMNTLIGCDYTRNQGYRWISGHMHRQLDVALSHLHSYIGHQIEEKTKVFLGESSVDLVRHRMWACPFEVVAQSGWESFTRMSTGNLPRKTSSLEVIDADTCYTRILIEDGVEPSIPLTLNMLQRRFIEDTRVVITFRTIAEDSTFPVANPLARGELSIAGWLSFERVTDKSARCRVFVKFRSTLENDEEVVKLNAIPSATDVARKTRANQWIMSIIAKMYDAVDTATLRGVNAPRPATPQLEVVRKTETDADAEQSTL</sequence>
<feature type="coiled-coil region" evidence="1">
    <location>
        <begin position="86"/>
        <end position="152"/>
    </location>
</feature>
<keyword evidence="4" id="KW-1185">Reference proteome</keyword>
<gene>
    <name evidence="3" type="ORF">ACHHYP_15717</name>
</gene>
<protein>
    <submittedName>
        <fullName evidence="3">Uncharacterized protein</fullName>
    </submittedName>
</protein>
<evidence type="ECO:0000256" key="1">
    <source>
        <dbReference type="SAM" id="Coils"/>
    </source>
</evidence>
<evidence type="ECO:0000313" key="3">
    <source>
        <dbReference type="EMBL" id="OQR82641.1"/>
    </source>
</evidence>
<evidence type="ECO:0000313" key="4">
    <source>
        <dbReference type="Proteomes" id="UP000243579"/>
    </source>
</evidence>
<proteinExistence type="predicted"/>
<dbReference type="Proteomes" id="UP000243579">
    <property type="component" value="Unassembled WGS sequence"/>
</dbReference>
<feature type="region of interest" description="Disordered" evidence="2">
    <location>
        <begin position="431"/>
        <end position="450"/>
    </location>
</feature>
<dbReference type="OrthoDB" id="63395at2759"/>
<organism evidence="3 4">
    <name type="scientific">Achlya hypogyna</name>
    <name type="common">Oomycete</name>
    <name type="synonym">Protoachlya hypogyna</name>
    <dbReference type="NCBI Taxonomy" id="1202772"/>
    <lineage>
        <taxon>Eukaryota</taxon>
        <taxon>Sar</taxon>
        <taxon>Stramenopiles</taxon>
        <taxon>Oomycota</taxon>
        <taxon>Saprolegniomycetes</taxon>
        <taxon>Saprolegniales</taxon>
        <taxon>Achlyaceae</taxon>
        <taxon>Achlya</taxon>
    </lineage>
</organism>
<comment type="caution">
    <text evidence="3">The sequence shown here is derived from an EMBL/GenBank/DDBJ whole genome shotgun (WGS) entry which is preliminary data.</text>
</comment>
<keyword evidence="1" id="KW-0175">Coiled coil</keyword>
<evidence type="ECO:0000256" key="2">
    <source>
        <dbReference type="SAM" id="MobiDB-lite"/>
    </source>
</evidence>
<reference evidence="3 4" key="1">
    <citation type="journal article" date="2014" name="Genome Biol. Evol.">
        <title>The secreted proteins of Achlya hypogyna and Thraustotheca clavata identify the ancestral oomycete secretome and reveal gene acquisitions by horizontal gene transfer.</title>
        <authorList>
            <person name="Misner I."/>
            <person name="Blouin N."/>
            <person name="Leonard G."/>
            <person name="Richards T.A."/>
            <person name="Lane C.E."/>
        </authorList>
    </citation>
    <scope>NUCLEOTIDE SEQUENCE [LARGE SCALE GENOMIC DNA]</scope>
    <source>
        <strain evidence="3 4">ATCC 48635</strain>
    </source>
</reference>
<accession>A0A1V9YA85</accession>
<dbReference type="AlphaFoldDB" id="A0A1V9YA85"/>
<name>A0A1V9YA85_ACHHY</name>